<dbReference type="SUPFAM" id="SSF53067">
    <property type="entry name" value="Actin-like ATPase domain"/>
    <property type="match status" value="1"/>
</dbReference>
<name>A0A3M8P7U6_9BACL</name>
<feature type="domain" description="Hydantoinase A/oxoprolinase" evidence="1">
    <location>
        <begin position="206"/>
        <end position="494"/>
    </location>
</feature>
<dbReference type="GO" id="GO:0005829">
    <property type="term" value="C:cytosol"/>
    <property type="evidence" value="ECO:0007669"/>
    <property type="project" value="TreeGrafter"/>
</dbReference>
<dbReference type="PANTHER" id="PTHR11365">
    <property type="entry name" value="5-OXOPROLINASE RELATED"/>
    <property type="match status" value="1"/>
</dbReference>
<evidence type="ECO:0000259" key="3">
    <source>
        <dbReference type="Pfam" id="PF19278"/>
    </source>
</evidence>
<evidence type="ECO:0000313" key="5">
    <source>
        <dbReference type="Proteomes" id="UP000275473"/>
    </source>
</evidence>
<evidence type="ECO:0000313" key="4">
    <source>
        <dbReference type="EMBL" id="RNF39733.1"/>
    </source>
</evidence>
<feature type="domain" description="Hydantoinase/oxoprolinase N-terminal" evidence="2">
    <location>
        <begin position="4"/>
        <end position="185"/>
    </location>
</feature>
<protein>
    <submittedName>
        <fullName evidence="4">Hydantoinase/oxoprolinase family protein</fullName>
    </submittedName>
</protein>
<dbReference type="InterPro" id="IPR045079">
    <property type="entry name" value="Oxoprolinase-like"/>
</dbReference>
<evidence type="ECO:0000259" key="2">
    <source>
        <dbReference type="Pfam" id="PF05378"/>
    </source>
</evidence>
<dbReference type="Proteomes" id="UP000275473">
    <property type="component" value="Unassembled WGS sequence"/>
</dbReference>
<dbReference type="InterPro" id="IPR002821">
    <property type="entry name" value="Hydantoinase_A"/>
</dbReference>
<accession>A0A3M8P7U6</accession>
<dbReference type="AlphaFoldDB" id="A0A3M8P7U6"/>
<sequence>MKLFGVDVGGTFTDVFYNDTEKQHTFIHKLPTTLEDPSIGVINGILELSAAHNLSVNEIDHVFHGTTIGTNAILEFDGAKTGMITTKGYKDILHIGRHQRPENYSIMQDIPWQHRPLVPRRNRQTVTERMGPNKGEVIEQLNEEEVREAIRELKEKGVTSIIVGFLFSYINPEHEQRVVELIKEEYPEAFITSSSDVSPQFREFERFTTAGLNGFIGPKVKNYVDNLSGGLKEASIGADLHIMCSNGGVATPENIAAKPVNTLLSGPAAGVLGGAYAGTLSDRNRLITFDIGGTSADIGIVTEQGFGEASARDTWIAGYPVMVPMIDIHTIGAGGGSIAYIDEGGLFKVGPKSAGSVPGPACYGHGGALPTVSDANVVLNRLDQENFLGGEMKLHVEAAHKVIGELAEKLGMTKEETAEGILRILNNNMANAIREKTVQKGADPREFSLVAFGGAGPLHAVDVARELKIPEIVIPPYPGINSATGLLTTDLKYDVIKTEFVLSNNLDLTMLNEDFKELEKGLRQQLLEDRVMEEDISMQRFAECRYIGQGYELRVPLPGDELTDSNIEDYFDLFHEMHRNEYGHSFTDSPIEIVNIRVTGSGKMPKLKKEKMQARKDLEGAVVKRDQVTFRHQGELQKVETAHYQRELLPIGEWIAGPAIIFQKDTTTVIPPDNEFVLEEYGNLIIKVGEQS</sequence>
<dbReference type="Pfam" id="PF01968">
    <property type="entry name" value="Hydantoinase_A"/>
    <property type="match status" value="1"/>
</dbReference>
<gene>
    <name evidence="4" type="ORF">EEX84_07125</name>
</gene>
<dbReference type="GO" id="GO:0006749">
    <property type="term" value="P:glutathione metabolic process"/>
    <property type="evidence" value="ECO:0007669"/>
    <property type="project" value="TreeGrafter"/>
</dbReference>
<dbReference type="OrthoDB" id="9768323at2"/>
<dbReference type="Pfam" id="PF19278">
    <property type="entry name" value="Hydant_A_C"/>
    <property type="match status" value="1"/>
</dbReference>
<dbReference type="InterPro" id="IPR043129">
    <property type="entry name" value="ATPase_NBD"/>
</dbReference>
<dbReference type="InterPro" id="IPR008040">
    <property type="entry name" value="Hydant_A_N"/>
</dbReference>
<feature type="domain" description="Acetophenone carboxylase-like C-terminal" evidence="3">
    <location>
        <begin position="510"/>
        <end position="681"/>
    </location>
</feature>
<evidence type="ECO:0000259" key="1">
    <source>
        <dbReference type="Pfam" id="PF01968"/>
    </source>
</evidence>
<proteinExistence type="predicted"/>
<dbReference type="PANTHER" id="PTHR11365:SF23">
    <property type="entry name" value="HYPOTHETICAL 5-OXOPROLINASE (EUROFUNG)-RELATED"/>
    <property type="match status" value="1"/>
</dbReference>
<dbReference type="Pfam" id="PF05378">
    <property type="entry name" value="Hydant_A_N"/>
    <property type="match status" value="1"/>
</dbReference>
<dbReference type="EMBL" id="RIAX01000004">
    <property type="protein sequence ID" value="RNF39733.1"/>
    <property type="molecule type" value="Genomic_DNA"/>
</dbReference>
<keyword evidence="5" id="KW-1185">Reference proteome</keyword>
<dbReference type="RefSeq" id="WP_123164928.1">
    <property type="nucleotide sequence ID" value="NZ_RIAX01000004.1"/>
</dbReference>
<dbReference type="GO" id="GO:0017168">
    <property type="term" value="F:5-oxoprolinase (ATP-hydrolyzing) activity"/>
    <property type="evidence" value="ECO:0007669"/>
    <property type="project" value="TreeGrafter"/>
</dbReference>
<dbReference type="InterPro" id="IPR049517">
    <property type="entry name" value="ACX-like_C"/>
</dbReference>
<organism evidence="4 5">
    <name type="scientific">Planococcus salinus</name>
    <dbReference type="NCBI Taxonomy" id="1848460"/>
    <lineage>
        <taxon>Bacteria</taxon>
        <taxon>Bacillati</taxon>
        <taxon>Bacillota</taxon>
        <taxon>Bacilli</taxon>
        <taxon>Bacillales</taxon>
        <taxon>Caryophanaceae</taxon>
        <taxon>Planococcus</taxon>
    </lineage>
</organism>
<reference evidence="4 5" key="1">
    <citation type="journal article" date="2018" name="Int. J. Syst. Evol. Microbiol.">
        <title>Planococcus salinus sp. nov., a moderately halophilic bacterium isolated from a saline-alkali soil.</title>
        <authorList>
            <person name="Gan L."/>
        </authorList>
    </citation>
    <scope>NUCLEOTIDE SEQUENCE [LARGE SCALE GENOMIC DNA]</scope>
    <source>
        <strain evidence="4 5">LCB217</strain>
    </source>
</reference>
<comment type="caution">
    <text evidence="4">The sequence shown here is derived from an EMBL/GenBank/DDBJ whole genome shotgun (WGS) entry which is preliminary data.</text>
</comment>